<evidence type="ECO:0000313" key="2">
    <source>
        <dbReference type="EMBL" id="PWA93222.1"/>
    </source>
</evidence>
<name>A0A2U1Q5K8_ARTAN</name>
<comment type="caution">
    <text evidence="2">The sequence shown here is derived from an EMBL/GenBank/DDBJ whole genome shotgun (WGS) entry which is preliminary data.</text>
</comment>
<dbReference type="EMBL" id="PKPP01000402">
    <property type="protein sequence ID" value="PWA93222.1"/>
    <property type="molecule type" value="Genomic_DNA"/>
</dbReference>
<feature type="coiled-coil region" evidence="1">
    <location>
        <begin position="382"/>
        <end position="430"/>
    </location>
</feature>
<evidence type="ECO:0000313" key="3">
    <source>
        <dbReference type="Proteomes" id="UP000245207"/>
    </source>
</evidence>
<dbReference type="Gene3D" id="3.80.10.10">
    <property type="entry name" value="Ribonuclease Inhibitor"/>
    <property type="match status" value="1"/>
</dbReference>
<evidence type="ECO:0000256" key="1">
    <source>
        <dbReference type="SAM" id="Coils"/>
    </source>
</evidence>
<sequence length="431" mass="48473">MTLNTFIHVLYLLTTKIHKPLWETKVWPTVTTFFSGTFQIQGSERDLILKNLETLNLKDNGFSESDISSLKIRPSLKNLSLSGKQLSGSFPPHAMSKLTKSMWEWVVIYKDILNQVGSTIYRKPTSNECYENRQENDTPLCETMMIQMLYASGRCIGVTGLQLPGVIDDIFSYTGPLGSIFSDESISIYLCAPTSQDYNVRCPKCSNKGVTVYYRRQHARLHLFHFLLNWGKTSLMSQLSELAGTVLRSLMASDPNVQSHLYIRAGKDLQQIVQFAGMTEVIKLRAKLAKLSKTTAKTQILSFKSITIKKLERALNCKCPCSARHVEILAGEIDKLVIGQLATETAIEQLSTQFGESMEFIGLLCSASTTLDTIMASMDRELDRISAQNIALRRAIQESQAREAARDQTIENMSTMIQELQRRMNDAQGKP</sequence>
<keyword evidence="3" id="KW-1185">Reference proteome</keyword>
<dbReference type="OrthoDB" id="1750784at2759"/>
<proteinExistence type="predicted"/>
<dbReference type="InterPro" id="IPR032675">
    <property type="entry name" value="LRR_dom_sf"/>
</dbReference>
<keyword evidence="1" id="KW-0175">Coiled coil</keyword>
<gene>
    <name evidence="2" type="ORF">CTI12_AA071630</name>
</gene>
<dbReference type="AlphaFoldDB" id="A0A2U1Q5K8"/>
<protein>
    <submittedName>
        <fullName evidence="2">Ankyrin-like protein</fullName>
    </submittedName>
</protein>
<dbReference type="SUPFAM" id="SSF52058">
    <property type="entry name" value="L domain-like"/>
    <property type="match status" value="1"/>
</dbReference>
<dbReference type="Proteomes" id="UP000245207">
    <property type="component" value="Unassembled WGS sequence"/>
</dbReference>
<reference evidence="2 3" key="1">
    <citation type="journal article" date="2018" name="Mol. Plant">
        <title>The genome of Artemisia annua provides insight into the evolution of Asteraceae family and artemisinin biosynthesis.</title>
        <authorList>
            <person name="Shen Q."/>
            <person name="Zhang L."/>
            <person name="Liao Z."/>
            <person name="Wang S."/>
            <person name="Yan T."/>
            <person name="Shi P."/>
            <person name="Liu M."/>
            <person name="Fu X."/>
            <person name="Pan Q."/>
            <person name="Wang Y."/>
            <person name="Lv Z."/>
            <person name="Lu X."/>
            <person name="Zhang F."/>
            <person name="Jiang W."/>
            <person name="Ma Y."/>
            <person name="Chen M."/>
            <person name="Hao X."/>
            <person name="Li L."/>
            <person name="Tang Y."/>
            <person name="Lv G."/>
            <person name="Zhou Y."/>
            <person name="Sun X."/>
            <person name="Brodelius P.E."/>
            <person name="Rose J.K.C."/>
            <person name="Tang K."/>
        </authorList>
    </citation>
    <scope>NUCLEOTIDE SEQUENCE [LARGE SCALE GENOMIC DNA]</scope>
    <source>
        <strain evidence="3">cv. Huhao1</strain>
        <tissue evidence="2">Leaf</tissue>
    </source>
</reference>
<accession>A0A2U1Q5K8</accession>
<organism evidence="2 3">
    <name type="scientific">Artemisia annua</name>
    <name type="common">Sweet wormwood</name>
    <dbReference type="NCBI Taxonomy" id="35608"/>
    <lineage>
        <taxon>Eukaryota</taxon>
        <taxon>Viridiplantae</taxon>
        <taxon>Streptophyta</taxon>
        <taxon>Embryophyta</taxon>
        <taxon>Tracheophyta</taxon>
        <taxon>Spermatophyta</taxon>
        <taxon>Magnoliopsida</taxon>
        <taxon>eudicotyledons</taxon>
        <taxon>Gunneridae</taxon>
        <taxon>Pentapetalae</taxon>
        <taxon>asterids</taxon>
        <taxon>campanulids</taxon>
        <taxon>Asterales</taxon>
        <taxon>Asteraceae</taxon>
        <taxon>Asteroideae</taxon>
        <taxon>Anthemideae</taxon>
        <taxon>Artemisiinae</taxon>
        <taxon>Artemisia</taxon>
    </lineage>
</organism>